<evidence type="ECO:0000256" key="1">
    <source>
        <dbReference type="SAM" id="Phobius"/>
    </source>
</evidence>
<gene>
    <name evidence="2" type="ORF">H4W79_002723</name>
</gene>
<name>A0ABR9HHL5_9ACTN</name>
<evidence type="ECO:0000313" key="2">
    <source>
        <dbReference type="EMBL" id="MBE1458509.1"/>
    </source>
</evidence>
<dbReference type="Proteomes" id="UP000598217">
    <property type="component" value="Unassembled WGS sequence"/>
</dbReference>
<dbReference type="EMBL" id="JADBDY010000001">
    <property type="protein sequence ID" value="MBE1458509.1"/>
    <property type="molecule type" value="Genomic_DNA"/>
</dbReference>
<evidence type="ECO:0000313" key="3">
    <source>
        <dbReference type="Proteomes" id="UP000598217"/>
    </source>
</evidence>
<feature type="transmembrane region" description="Helical" evidence="1">
    <location>
        <begin position="7"/>
        <end position="26"/>
    </location>
</feature>
<reference evidence="2 3" key="1">
    <citation type="submission" date="2020-10" db="EMBL/GenBank/DDBJ databases">
        <title>Sequencing the genomes of 1000 actinobacteria strains.</title>
        <authorList>
            <person name="Klenk H.-P."/>
        </authorList>
    </citation>
    <scope>NUCLEOTIDE SEQUENCE [LARGE SCALE GENOMIC DNA]</scope>
    <source>
        <strain evidence="2 3">DSM 45157</strain>
    </source>
</reference>
<keyword evidence="3" id="KW-1185">Reference proteome</keyword>
<evidence type="ECO:0008006" key="4">
    <source>
        <dbReference type="Google" id="ProtNLM"/>
    </source>
</evidence>
<accession>A0ABR9HHL5</accession>
<keyword evidence="1" id="KW-0472">Membrane</keyword>
<organism evidence="2 3">
    <name type="scientific">Nocardiopsis terrae</name>
    <dbReference type="NCBI Taxonomy" id="372655"/>
    <lineage>
        <taxon>Bacteria</taxon>
        <taxon>Bacillati</taxon>
        <taxon>Actinomycetota</taxon>
        <taxon>Actinomycetes</taxon>
        <taxon>Streptosporangiales</taxon>
        <taxon>Nocardiopsidaceae</taxon>
        <taxon>Nocardiopsis</taxon>
    </lineage>
</organism>
<keyword evidence="1" id="KW-1133">Transmembrane helix</keyword>
<feature type="transmembrane region" description="Helical" evidence="1">
    <location>
        <begin position="74"/>
        <end position="95"/>
    </location>
</feature>
<comment type="caution">
    <text evidence="2">The sequence shown here is derived from an EMBL/GenBank/DDBJ whole genome shotgun (WGS) entry which is preliminary data.</text>
</comment>
<proteinExistence type="predicted"/>
<dbReference type="RefSeq" id="WP_191270568.1">
    <property type="nucleotide sequence ID" value="NZ_BMXJ01000003.1"/>
</dbReference>
<keyword evidence="1" id="KW-0812">Transmembrane</keyword>
<sequence>MFVLWAAPWILVTLAWFVLLGFEWYISGPSSCPLEDGTSLYGTSAWSWFPPGQVCVWEVTVGGEPYTVTERPPVARLGILAVLLLWGVSVLTLVLRRRSGAE</sequence>
<protein>
    <recommendedName>
        <fullName evidence="4">Disulfide bond formation protein DsbB</fullName>
    </recommendedName>
</protein>